<evidence type="ECO:0000256" key="1">
    <source>
        <dbReference type="ARBA" id="ARBA00009431"/>
    </source>
</evidence>
<dbReference type="GO" id="GO:0004185">
    <property type="term" value="F:serine-type carboxypeptidase activity"/>
    <property type="evidence" value="ECO:0007669"/>
    <property type="project" value="UniProtKB-UniRule"/>
</dbReference>
<protein>
    <recommendedName>
        <fullName evidence="7">Carboxypeptidase</fullName>
        <ecNumber evidence="7">3.4.16.-</ecNumber>
    </recommendedName>
</protein>
<keyword evidence="4 7" id="KW-0732">Signal</keyword>
<dbReference type="AlphaFoldDB" id="A0A147BDM0"/>
<dbReference type="PANTHER" id="PTHR11802:SF472">
    <property type="entry name" value="SERINE CARBOXYPEPTIDASE CPVL-RELATED"/>
    <property type="match status" value="1"/>
</dbReference>
<keyword evidence="6" id="KW-0325">Glycoprotein</keyword>
<keyword evidence="5 7" id="KW-0378">Hydrolase</keyword>
<feature type="chain" id="PRO_5007358079" description="Carboxypeptidase" evidence="7">
    <location>
        <begin position="28"/>
        <end position="517"/>
    </location>
</feature>
<accession>A0A147BDM0</accession>
<organism evidence="8">
    <name type="scientific">Ixodes ricinus</name>
    <name type="common">Common tick</name>
    <name type="synonym">Acarus ricinus</name>
    <dbReference type="NCBI Taxonomy" id="34613"/>
    <lineage>
        <taxon>Eukaryota</taxon>
        <taxon>Metazoa</taxon>
        <taxon>Ecdysozoa</taxon>
        <taxon>Arthropoda</taxon>
        <taxon>Chelicerata</taxon>
        <taxon>Arachnida</taxon>
        <taxon>Acari</taxon>
        <taxon>Parasitiformes</taxon>
        <taxon>Ixodida</taxon>
        <taxon>Ixodoidea</taxon>
        <taxon>Ixodidae</taxon>
        <taxon>Ixodinae</taxon>
        <taxon>Ixodes</taxon>
    </lineage>
</organism>
<feature type="signal peptide" evidence="7">
    <location>
        <begin position="1"/>
        <end position="27"/>
    </location>
</feature>
<keyword evidence="2 7" id="KW-0121">Carboxypeptidase</keyword>
<dbReference type="SUPFAM" id="SSF53474">
    <property type="entry name" value="alpha/beta-Hydrolases"/>
    <property type="match status" value="1"/>
</dbReference>
<keyword evidence="3 7" id="KW-0645">Protease</keyword>
<dbReference type="PANTHER" id="PTHR11802">
    <property type="entry name" value="SERINE PROTEASE FAMILY S10 SERINE CARBOXYPEPTIDASE"/>
    <property type="match status" value="1"/>
</dbReference>
<dbReference type="PROSITE" id="PS00131">
    <property type="entry name" value="CARBOXYPEPT_SER_SER"/>
    <property type="match status" value="1"/>
</dbReference>
<sequence>MKGQTTRFRLSACVWCALLSSYAVLQADSKPLQRVLVDERDAEGDANGSETKKPDVTGPLFITDVVKKRGAAVAKNLSKVTLPSGFPVFEAYSGYITVDEAFGSNMFFFLVKAKSDASNLPLTIWMEGGPGFSGLLAMFTKNGPVGISKDGVICARLDSFIDHTHVVYLDAPVGGGFSFTNDMKNGFSKDLNDTSKDISEFFRQFLDVFSEYKTIDLYVGGESYGGRLAVGFAHYISENKHQEGSDAATQLNLKGVVAGSPFLGPLLETIDSSEFLFSVGMLNGTSKILFHEAFENLTTETNRTIQLFAFLRTVFQDYTKMSPTLFQRLTGYNFHGSVVHPRIPQEIQRYKEYVNTSDFKTRIHVGSDAVLRKQMLSVIFNMGMVDFFTNITLMVQSVLKKYRVLIYGGQLDTIFPAINMDRFYNSLEWEGSDDFKKERVDWYDDKDPDYLNGYVKKGGKVTYVLLVGAGHDPGFDAPKPTHTLIGKFLTQQEIVKSLNSADNSLKAGSSVTTELGD</sequence>
<dbReference type="GO" id="GO:0006508">
    <property type="term" value="P:proteolysis"/>
    <property type="evidence" value="ECO:0007669"/>
    <property type="project" value="UniProtKB-KW"/>
</dbReference>
<proteinExistence type="inferred from homology"/>
<evidence type="ECO:0000256" key="7">
    <source>
        <dbReference type="RuleBase" id="RU361156"/>
    </source>
</evidence>
<dbReference type="EC" id="3.4.16.-" evidence="7"/>
<dbReference type="InterPro" id="IPR029058">
    <property type="entry name" value="AB_hydrolase_fold"/>
</dbReference>
<evidence type="ECO:0000256" key="3">
    <source>
        <dbReference type="ARBA" id="ARBA00022670"/>
    </source>
</evidence>
<dbReference type="InterPro" id="IPR001563">
    <property type="entry name" value="Peptidase_S10"/>
</dbReference>
<evidence type="ECO:0000256" key="4">
    <source>
        <dbReference type="ARBA" id="ARBA00022729"/>
    </source>
</evidence>
<dbReference type="PRINTS" id="PR00724">
    <property type="entry name" value="CRBOXYPTASEC"/>
</dbReference>
<evidence type="ECO:0000256" key="2">
    <source>
        <dbReference type="ARBA" id="ARBA00022645"/>
    </source>
</evidence>
<reference evidence="8" key="1">
    <citation type="journal article" date="2018" name="PLoS Negl. Trop. Dis.">
        <title>Sialome diversity of ticks revealed by RNAseq of single tick salivary glands.</title>
        <authorList>
            <person name="Perner J."/>
            <person name="Kropackova S."/>
            <person name="Kopacek P."/>
            <person name="Ribeiro J.M."/>
        </authorList>
    </citation>
    <scope>NUCLEOTIDE SEQUENCE</scope>
    <source>
        <strain evidence="8">Siblings of single egg batch collected in Ceske Budejovice</strain>
        <tissue evidence="8">Salivary glands</tissue>
    </source>
</reference>
<dbReference type="Gene3D" id="3.40.50.1820">
    <property type="entry name" value="alpha/beta hydrolase"/>
    <property type="match status" value="1"/>
</dbReference>
<dbReference type="InterPro" id="IPR018202">
    <property type="entry name" value="Ser_caboxypep_ser_AS"/>
</dbReference>
<evidence type="ECO:0000256" key="6">
    <source>
        <dbReference type="ARBA" id="ARBA00023180"/>
    </source>
</evidence>
<dbReference type="Pfam" id="PF00450">
    <property type="entry name" value="Peptidase_S10"/>
    <property type="match status" value="1"/>
</dbReference>
<name>A0A147BDM0_IXORI</name>
<evidence type="ECO:0000313" key="8">
    <source>
        <dbReference type="EMBL" id="JAR88854.1"/>
    </source>
</evidence>
<comment type="similarity">
    <text evidence="1 7">Belongs to the peptidase S10 family.</text>
</comment>
<evidence type="ECO:0000256" key="5">
    <source>
        <dbReference type="ARBA" id="ARBA00022801"/>
    </source>
</evidence>
<dbReference type="EMBL" id="GEGO01006550">
    <property type="protein sequence ID" value="JAR88854.1"/>
    <property type="molecule type" value="Transcribed_RNA"/>
</dbReference>